<dbReference type="InterPro" id="IPR050364">
    <property type="entry name" value="Cytochrome_P450_fung"/>
</dbReference>
<dbReference type="InterPro" id="IPR036396">
    <property type="entry name" value="Cyt_P450_sf"/>
</dbReference>
<evidence type="ECO:0000256" key="10">
    <source>
        <dbReference type="RuleBase" id="RU000461"/>
    </source>
</evidence>
<dbReference type="InterPro" id="IPR017972">
    <property type="entry name" value="Cyt_P450_CS"/>
</dbReference>
<keyword evidence="11" id="KW-0732">Signal</keyword>
<dbReference type="PANTHER" id="PTHR46300:SF7">
    <property type="entry name" value="P450, PUTATIVE (EUROFUNG)-RELATED"/>
    <property type="match status" value="1"/>
</dbReference>
<dbReference type="GO" id="GO:0020037">
    <property type="term" value="F:heme binding"/>
    <property type="evidence" value="ECO:0007669"/>
    <property type="project" value="InterPro"/>
</dbReference>
<dbReference type="STRING" id="1353952.A0A165EA95"/>
<accession>A0A165EA95</accession>
<name>A0A165EA95_9BASI</name>
<sequence>MGNLLGTAILLPLALALLIRAWRPRPAHPFPPGPKGVPFLGSVFEVPTELLWVKLVEWYKEYGPIYSYTVLGQRVVVISGLREAGDILDRMSAKTSDRSRLIKVHDYLTRGKELGLLPRNDVWRAHRRAAHESFNSRAAQDYHLVQEEESRVLVKDLLNHPGANADDHIFRFSTSIAWRASFGHELIPLEGPDPSLPLQEIFKAIFTGFIPGNSIVDLFPFLNPIIARSKFIRRSAPLPTPLQSVRDCHCQTRRQVLRRCHCLFRQVFFRSSGESITRRTDTSITATQVDGTMAALRWFLVAMILYPEAALAAREQLDRVLGDRPPTFADYEELPQIEALVKELLRWRPPTPAGLVHMASEDIIYDGFLIPKGAVLMPNAWSLCRDPSVYPAGEAFDPSGFLDDNGNLRRPPLDTHDDYPVFGHGRRICVGRALAKNSLWISIACVLWAFDIEKGVDEHGVEVTPDPLDFIDHGVTVWPKSFPVKLVPRYPDLADRLKPEPA</sequence>
<keyword evidence="6 10" id="KW-0560">Oxidoreductase</keyword>
<feature type="chain" id="PRO_5007857051" evidence="11">
    <location>
        <begin position="22"/>
        <end position="502"/>
    </location>
</feature>
<keyword evidence="8 10" id="KW-0503">Monooxygenase</keyword>
<dbReference type="InterPro" id="IPR001128">
    <property type="entry name" value="Cyt_P450"/>
</dbReference>
<evidence type="ECO:0000256" key="5">
    <source>
        <dbReference type="ARBA" id="ARBA00022723"/>
    </source>
</evidence>
<evidence type="ECO:0000256" key="9">
    <source>
        <dbReference type="PIRSR" id="PIRSR602401-1"/>
    </source>
</evidence>
<evidence type="ECO:0000256" key="2">
    <source>
        <dbReference type="ARBA" id="ARBA00005179"/>
    </source>
</evidence>
<comment type="similarity">
    <text evidence="3 10">Belongs to the cytochrome P450 family.</text>
</comment>
<dbReference type="InParanoid" id="A0A165EA95"/>
<dbReference type="Proteomes" id="UP000076842">
    <property type="component" value="Unassembled WGS sequence"/>
</dbReference>
<keyword evidence="4 9" id="KW-0349">Heme</keyword>
<dbReference type="GO" id="GO:0004497">
    <property type="term" value="F:monooxygenase activity"/>
    <property type="evidence" value="ECO:0007669"/>
    <property type="project" value="UniProtKB-KW"/>
</dbReference>
<dbReference type="PROSITE" id="PS00086">
    <property type="entry name" value="CYTOCHROME_P450"/>
    <property type="match status" value="1"/>
</dbReference>
<dbReference type="PANTHER" id="PTHR46300">
    <property type="entry name" value="P450, PUTATIVE (EUROFUNG)-RELATED-RELATED"/>
    <property type="match status" value="1"/>
</dbReference>
<feature type="binding site" description="axial binding residue" evidence="9">
    <location>
        <position position="429"/>
    </location>
    <ligand>
        <name>heme</name>
        <dbReference type="ChEBI" id="CHEBI:30413"/>
    </ligand>
    <ligandPart>
        <name>Fe</name>
        <dbReference type="ChEBI" id="CHEBI:18248"/>
    </ligandPart>
</feature>
<evidence type="ECO:0000256" key="6">
    <source>
        <dbReference type="ARBA" id="ARBA00023002"/>
    </source>
</evidence>
<dbReference type="PRINTS" id="PR00385">
    <property type="entry name" value="P450"/>
</dbReference>
<comment type="pathway">
    <text evidence="2">Secondary metabolite biosynthesis.</text>
</comment>
<evidence type="ECO:0000256" key="7">
    <source>
        <dbReference type="ARBA" id="ARBA00023004"/>
    </source>
</evidence>
<evidence type="ECO:0000256" key="3">
    <source>
        <dbReference type="ARBA" id="ARBA00010617"/>
    </source>
</evidence>
<dbReference type="AlphaFoldDB" id="A0A165EA95"/>
<dbReference type="PRINTS" id="PR00463">
    <property type="entry name" value="EP450I"/>
</dbReference>
<evidence type="ECO:0000256" key="11">
    <source>
        <dbReference type="SAM" id="SignalP"/>
    </source>
</evidence>
<keyword evidence="13" id="KW-1185">Reference proteome</keyword>
<evidence type="ECO:0000256" key="4">
    <source>
        <dbReference type="ARBA" id="ARBA00022617"/>
    </source>
</evidence>
<protein>
    <submittedName>
        <fullName evidence="12">Cytochrome P450</fullName>
    </submittedName>
</protein>
<dbReference type="SUPFAM" id="SSF48264">
    <property type="entry name" value="Cytochrome P450"/>
    <property type="match status" value="1"/>
</dbReference>
<proteinExistence type="inferred from homology"/>
<dbReference type="GO" id="GO:0005506">
    <property type="term" value="F:iron ion binding"/>
    <property type="evidence" value="ECO:0007669"/>
    <property type="project" value="InterPro"/>
</dbReference>
<dbReference type="InterPro" id="IPR002401">
    <property type="entry name" value="Cyt_P450_E_grp-I"/>
</dbReference>
<organism evidence="12 13">
    <name type="scientific">Calocera cornea HHB12733</name>
    <dbReference type="NCBI Taxonomy" id="1353952"/>
    <lineage>
        <taxon>Eukaryota</taxon>
        <taxon>Fungi</taxon>
        <taxon>Dikarya</taxon>
        <taxon>Basidiomycota</taxon>
        <taxon>Agaricomycotina</taxon>
        <taxon>Dacrymycetes</taxon>
        <taxon>Dacrymycetales</taxon>
        <taxon>Dacrymycetaceae</taxon>
        <taxon>Calocera</taxon>
    </lineage>
</organism>
<dbReference type="EMBL" id="KV424014">
    <property type="protein sequence ID" value="KZT54436.1"/>
    <property type="molecule type" value="Genomic_DNA"/>
</dbReference>
<comment type="cofactor">
    <cofactor evidence="1 9">
        <name>heme</name>
        <dbReference type="ChEBI" id="CHEBI:30413"/>
    </cofactor>
</comment>
<evidence type="ECO:0000256" key="1">
    <source>
        <dbReference type="ARBA" id="ARBA00001971"/>
    </source>
</evidence>
<dbReference type="Gene3D" id="1.10.630.10">
    <property type="entry name" value="Cytochrome P450"/>
    <property type="match status" value="1"/>
</dbReference>
<feature type="signal peptide" evidence="11">
    <location>
        <begin position="1"/>
        <end position="21"/>
    </location>
</feature>
<dbReference type="GO" id="GO:0016705">
    <property type="term" value="F:oxidoreductase activity, acting on paired donors, with incorporation or reduction of molecular oxygen"/>
    <property type="evidence" value="ECO:0007669"/>
    <property type="project" value="InterPro"/>
</dbReference>
<evidence type="ECO:0000313" key="13">
    <source>
        <dbReference type="Proteomes" id="UP000076842"/>
    </source>
</evidence>
<evidence type="ECO:0000256" key="8">
    <source>
        <dbReference type="ARBA" id="ARBA00023033"/>
    </source>
</evidence>
<dbReference type="Pfam" id="PF00067">
    <property type="entry name" value="p450"/>
    <property type="match status" value="1"/>
</dbReference>
<keyword evidence="7 9" id="KW-0408">Iron</keyword>
<reference evidence="12 13" key="1">
    <citation type="journal article" date="2016" name="Mol. Biol. Evol.">
        <title>Comparative Genomics of Early-Diverging Mushroom-Forming Fungi Provides Insights into the Origins of Lignocellulose Decay Capabilities.</title>
        <authorList>
            <person name="Nagy L.G."/>
            <person name="Riley R."/>
            <person name="Tritt A."/>
            <person name="Adam C."/>
            <person name="Daum C."/>
            <person name="Floudas D."/>
            <person name="Sun H."/>
            <person name="Yadav J.S."/>
            <person name="Pangilinan J."/>
            <person name="Larsson K.H."/>
            <person name="Matsuura K."/>
            <person name="Barry K."/>
            <person name="Labutti K."/>
            <person name="Kuo R."/>
            <person name="Ohm R.A."/>
            <person name="Bhattacharya S.S."/>
            <person name="Shirouzu T."/>
            <person name="Yoshinaga Y."/>
            <person name="Martin F.M."/>
            <person name="Grigoriev I.V."/>
            <person name="Hibbett D.S."/>
        </authorList>
    </citation>
    <scope>NUCLEOTIDE SEQUENCE [LARGE SCALE GENOMIC DNA]</scope>
    <source>
        <strain evidence="12 13">HHB12733</strain>
    </source>
</reference>
<evidence type="ECO:0000313" key="12">
    <source>
        <dbReference type="EMBL" id="KZT54436.1"/>
    </source>
</evidence>
<gene>
    <name evidence="12" type="ORF">CALCODRAFT_473452</name>
</gene>
<keyword evidence="5 9" id="KW-0479">Metal-binding</keyword>
<dbReference type="OrthoDB" id="1103324at2759"/>